<keyword evidence="3" id="KW-1185">Reference proteome</keyword>
<reference evidence="2 3" key="1">
    <citation type="journal article" date="2019" name="Sci. Rep.">
        <title>Orb-weaving spider Araneus ventricosus genome elucidates the spidroin gene catalogue.</title>
        <authorList>
            <person name="Kono N."/>
            <person name="Nakamura H."/>
            <person name="Ohtoshi R."/>
            <person name="Moran D.A.P."/>
            <person name="Shinohara A."/>
            <person name="Yoshida Y."/>
            <person name="Fujiwara M."/>
            <person name="Mori M."/>
            <person name="Tomita M."/>
            <person name="Arakawa K."/>
        </authorList>
    </citation>
    <scope>NUCLEOTIDE SEQUENCE [LARGE SCALE GENOMIC DNA]</scope>
</reference>
<evidence type="ECO:0000256" key="1">
    <source>
        <dbReference type="SAM" id="MobiDB-lite"/>
    </source>
</evidence>
<dbReference type="AlphaFoldDB" id="A0A4Y2IQ57"/>
<protein>
    <recommendedName>
        <fullName evidence="4">No apical meristem-associated C-terminal domain-containing protein</fullName>
    </recommendedName>
</protein>
<comment type="caution">
    <text evidence="2">The sequence shown here is derived from an EMBL/GenBank/DDBJ whole genome shotgun (WGS) entry which is preliminary data.</text>
</comment>
<proteinExistence type="predicted"/>
<sequence>MRTPLSNLYDDDHLYHVMTETPPPQLPADNSFSDVMEESGGWRSEESINPPEDATEQPGPSDADFSSETQAGKKTPISRWKIKRKRRTPCTTVAAMAIAEERKVSADQLKLKNNMEMEQKREEHEESMAIRQEEHVMNMKIKQEQHDLKMKIMAEKLNVLKESAIKGTYKGSFDSDL</sequence>
<organism evidence="2 3">
    <name type="scientific">Araneus ventricosus</name>
    <name type="common">Orbweaver spider</name>
    <name type="synonym">Epeira ventricosa</name>
    <dbReference type="NCBI Taxonomy" id="182803"/>
    <lineage>
        <taxon>Eukaryota</taxon>
        <taxon>Metazoa</taxon>
        <taxon>Ecdysozoa</taxon>
        <taxon>Arthropoda</taxon>
        <taxon>Chelicerata</taxon>
        <taxon>Arachnida</taxon>
        <taxon>Araneae</taxon>
        <taxon>Araneomorphae</taxon>
        <taxon>Entelegynae</taxon>
        <taxon>Araneoidea</taxon>
        <taxon>Araneidae</taxon>
        <taxon>Araneus</taxon>
    </lineage>
</organism>
<dbReference type="EMBL" id="BGPR01002817">
    <property type="protein sequence ID" value="GBM79349.1"/>
    <property type="molecule type" value="Genomic_DNA"/>
</dbReference>
<name>A0A4Y2IQ57_ARAVE</name>
<feature type="region of interest" description="Disordered" evidence="1">
    <location>
        <begin position="1"/>
        <end position="86"/>
    </location>
</feature>
<evidence type="ECO:0000313" key="2">
    <source>
        <dbReference type="EMBL" id="GBM79349.1"/>
    </source>
</evidence>
<accession>A0A4Y2IQ57</accession>
<evidence type="ECO:0008006" key="4">
    <source>
        <dbReference type="Google" id="ProtNLM"/>
    </source>
</evidence>
<dbReference type="Proteomes" id="UP000499080">
    <property type="component" value="Unassembled WGS sequence"/>
</dbReference>
<evidence type="ECO:0000313" key="3">
    <source>
        <dbReference type="Proteomes" id="UP000499080"/>
    </source>
</evidence>
<gene>
    <name evidence="2" type="ORF">AVEN_32963_1</name>
</gene>